<dbReference type="OrthoDB" id="955894at2"/>
<proteinExistence type="predicted"/>
<dbReference type="AlphaFoldDB" id="A0A3P1BZX1"/>
<evidence type="ECO:0000313" key="1">
    <source>
        <dbReference type="EMBL" id="RRB06333.1"/>
    </source>
</evidence>
<accession>A0A3P1BZX1</accession>
<dbReference type="Proteomes" id="UP000271925">
    <property type="component" value="Unassembled WGS sequence"/>
</dbReference>
<evidence type="ECO:0000313" key="2">
    <source>
        <dbReference type="Proteomes" id="UP000271925"/>
    </source>
</evidence>
<reference evidence="1 2" key="1">
    <citation type="submission" date="2018-11" db="EMBL/GenBank/DDBJ databases">
        <authorList>
            <person name="Zhou Z."/>
            <person name="Wang G."/>
        </authorList>
    </citation>
    <scope>NUCLEOTIDE SEQUENCE [LARGE SCALE GENOMIC DNA]</scope>
    <source>
        <strain evidence="1 2">KCTC52004</strain>
    </source>
</reference>
<keyword evidence="2" id="KW-1185">Reference proteome</keyword>
<sequence>MWLYFNVRYPHGKRRSFHLYSEEIEQLMEAVNYVVSSGSRLLSVYLIDEEGRRTDLPVIAFDGAPMQDWMRKLETEYDLVLTSPLV</sequence>
<comment type="caution">
    <text evidence="1">The sequence shown here is derived from an EMBL/GenBank/DDBJ whole genome shotgun (WGS) entry which is preliminary data.</text>
</comment>
<dbReference type="RefSeq" id="WP_124869066.1">
    <property type="nucleotide sequence ID" value="NZ_RQJO01000007.1"/>
</dbReference>
<name>A0A3P1BZX1_9BACT</name>
<gene>
    <name evidence="1" type="ORF">EHT25_00565</name>
</gene>
<protein>
    <submittedName>
        <fullName evidence="1">Uncharacterized protein</fullName>
    </submittedName>
</protein>
<dbReference type="EMBL" id="RQJO01000007">
    <property type="protein sequence ID" value="RRB06333.1"/>
    <property type="molecule type" value="Genomic_DNA"/>
</dbReference>
<organism evidence="1 2">
    <name type="scientific">Larkinella rosea</name>
    <dbReference type="NCBI Taxonomy" id="2025312"/>
    <lineage>
        <taxon>Bacteria</taxon>
        <taxon>Pseudomonadati</taxon>
        <taxon>Bacteroidota</taxon>
        <taxon>Cytophagia</taxon>
        <taxon>Cytophagales</taxon>
        <taxon>Spirosomataceae</taxon>
        <taxon>Larkinella</taxon>
    </lineage>
</organism>